<name>A0ABU7AG47_9TELE</name>
<evidence type="ECO:0000313" key="3">
    <source>
        <dbReference type="EMBL" id="MED6237082.1"/>
    </source>
</evidence>
<evidence type="ECO:0008006" key="5">
    <source>
        <dbReference type="Google" id="ProtNLM"/>
    </source>
</evidence>
<accession>A0ABU7AG47</accession>
<dbReference type="Proteomes" id="UP001345963">
    <property type="component" value="Unassembled WGS sequence"/>
</dbReference>
<feature type="chain" id="PRO_5045726548" description="Secreted protein" evidence="2">
    <location>
        <begin position="26"/>
        <end position="133"/>
    </location>
</feature>
<feature type="signal peptide" evidence="2">
    <location>
        <begin position="1"/>
        <end position="25"/>
    </location>
</feature>
<dbReference type="EMBL" id="JAHUTI010013697">
    <property type="protein sequence ID" value="MED6237082.1"/>
    <property type="molecule type" value="Genomic_DNA"/>
</dbReference>
<evidence type="ECO:0000256" key="1">
    <source>
        <dbReference type="SAM" id="MobiDB-lite"/>
    </source>
</evidence>
<protein>
    <recommendedName>
        <fullName evidence="5">Secreted protein</fullName>
    </recommendedName>
</protein>
<sequence length="133" mass="14901">MSGSGFVFVCLLHVLILRWCWSSQACWVTVTLEDQACLRSEDSYPVIYLRLDSHQVGSFLSSSSPDPSHKRTLSTLQRASWSSRRTTRGATTLGRGPCTHKDNGLPRRAAPCWAPIWWVPSKTPRCPHTPSAF</sequence>
<evidence type="ECO:0000313" key="4">
    <source>
        <dbReference type="Proteomes" id="UP001345963"/>
    </source>
</evidence>
<keyword evidence="4" id="KW-1185">Reference proteome</keyword>
<comment type="caution">
    <text evidence="3">The sequence shown here is derived from an EMBL/GenBank/DDBJ whole genome shotgun (WGS) entry which is preliminary data.</text>
</comment>
<reference evidence="3 4" key="1">
    <citation type="submission" date="2021-07" db="EMBL/GenBank/DDBJ databases">
        <authorList>
            <person name="Palmer J.M."/>
        </authorList>
    </citation>
    <scope>NUCLEOTIDE SEQUENCE [LARGE SCALE GENOMIC DNA]</scope>
    <source>
        <strain evidence="3 4">AT_MEX2019</strain>
        <tissue evidence="3">Muscle</tissue>
    </source>
</reference>
<proteinExistence type="predicted"/>
<evidence type="ECO:0000256" key="2">
    <source>
        <dbReference type="SAM" id="SignalP"/>
    </source>
</evidence>
<gene>
    <name evidence="3" type="ORF">ATANTOWER_018593</name>
</gene>
<keyword evidence="2" id="KW-0732">Signal</keyword>
<organism evidence="3 4">
    <name type="scientific">Ataeniobius toweri</name>
    <dbReference type="NCBI Taxonomy" id="208326"/>
    <lineage>
        <taxon>Eukaryota</taxon>
        <taxon>Metazoa</taxon>
        <taxon>Chordata</taxon>
        <taxon>Craniata</taxon>
        <taxon>Vertebrata</taxon>
        <taxon>Euteleostomi</taxon>
        <taxon>Actinopterygii</taxon>
        <taxon>Neopterygii</taxon>
        <taxon>Teleostei</taxon>
        <taxon>Neoteleostei</taxon>
        <taxon>Acanthomorphata</taxon>
        <taxon>Ovalentaria</taxon>
        <taxon>Atherinomorphae</taxon>
        <taxon>Cyprinodontiformes</taxon>
        <taxon>Goodeidae</taxon>
        <taxon>Ataeniobius</taxon>
    </lineage>
</organism>
<feature type="region of interest" description="Disordered" evidence="1">
    <location>
        <begin position="83"/>
        <end position="102"/>
    </location>
</feature>